<dbReference type="Proteomes" id="UP000054538">
    <property type="component" value="Unassembled WGS sequence"/>
</dbReference>
<sequence>MKPRPVPIATRARCAEIWARSEDHQHWHPKRPGWGFFSNICRQHTIVVQQCYRSYLSSPSSWDCWNETK</sequence>
<protein>
    <submittedName>
        <fullName evidence="1">Unplaced genomic scaffold scaffold_1247, whole genome shotgun sequence</fullName>
    </submittedName>
</protein>
<name>A0A0D0DG83_9AGAM</name>
<reference evidence="1 2" key="1">
    <citation type="submission" date="2014-04" db="EMBL/GenBank/DDBJ databases">
        <authorList>
            <consortium name="DOE Joint Genome Institute"/>
            <person name="Kuo A."/>
            <person name="Kohler A."/>
            <person name="Jargeat P."/>
            <person name="Nagy L.G."/>
            <person name="Floudas D."/>
            <person name="Copeland A."/>
            <person name="Barry K.W."/>
            <person name="Cichocki N."/>
            <person name="Veneault-Fourrey C."/>
            <person name="LaButti K."/>
            <person name="Lindquist E.A."/>
            <person name="Lipzen A."/>
            <person name="Lundell T."/>
            <person name="Morin E."/>
            <person name="Murat C."/>
            <person name="Sun H."/>
            <person name="Tunlid A."/>
            <person name="Henrissat B."/>
            <person name="Grigoriev I.V."/>
            <person name="Hibbett D.S."/>
            <person name="Martin F."/>
            <person name="Nordberg H.P."/>
            <person name="Cantor M.N."/>
            <person name="Hua S.X."/>
        </authorList>
    </citation>
    <scope>NUCLEOTIDE SEQUENCE [LARGE SCALE GENOMIC DNA]</scope>
    <source>
        <strain evidence="1 2">Ve08.2h10</strain>
    </source>
</reference>
<dbReference type="EMBL" id="KN826069">
    <property type="protein sequence ID" value="KIK80229.1"/>
    <property type="molecule type" value="Genomic_DNA"/>
</dbReference>
<dbReference type="AlphaFoldDB" id="A0A0D0DG83"/>
<reference evidence="2" key="2">
    <citation type="submission" date="2015-01" db="EMBL/GenBank/DDBJ databases">
        <title>Evolutionary Origins and Diversification of the Mycorrhizal Mutualists.</title>
        <authorList>
            <consortium name="DOE Joint Genome Institute"/>
            <consortium name="Mycorrhizal Genomics Consortium"/>
            <person name="Kohler A."/>
            <person name="Kuo A."/>
            <person name="Nagy L.G."/>
            <person name="Floudas D."/>
            <person name="Copeland A."/>
            <person name="Barry K.W."/>
            <person name="Cichocki N."/>
            <person name="Veneault-Fourrey C."/>
            <person name="LaButti K."/>
            <person name="Lindquist E.A."/>
            <person name="Lipzen A."/>
            <person name="Lundell T."/>
            <person name="Morin E."/>
            <person name="Murat C."/>
            <person name="Riley R."/>
            <person name="Ohm R."/>
            <person name="Sun H."/>
            <person name="Tunlid A."/>
            <person name="Henrissat B."/>
            <person name="Grigoriev I.V."/>
            <person name="Hibbett D.S."/>
            <person name="Martin F."/>
        </authorList>
    </citation>
    <scope>NUCLEOTIDE SEQUENCE [LARGE SCALE GENOMIC DNA]</scope>
    <source>
        <strain evidence="2">Ve08.2h10</strain>
    </source>
</reference>
<evidence type="ECO:0000313" key="2">
    <source>
        <dbReference type="Proteomes" id="UP000054538"/>
    </source>
</evidence>
<accession>A0A0D0DG83</accession>
<dbReference type="InParanoid" id="A0A0D0DG83"/>
<proteinExistence type="predicted"/>
<keyword evidence="2" id="KW-1185">Reference proteome</keyword>
<organism evidence="1 2">
    <name type="scientific">Paxillus rubicundulus Ve08.2h10</name>
    <dbReference type="NCBI Taxonomy" id="930991"/>
    <lineage>
        <taxon>Eukaryota</taxon>
        <taxon>Fungi</taxon>
        <taxon>Dikarya</taxon>
        <taxon>Basidiomycota</taxon>
        <taxon>Agaricomycotina</taxon>
        <taxon>Agaricomycetes</taxon>
        <taxon>Agaricomycetidae</taxon>
        <taxon>Boletales</taxon>
        <taxon>Paxilineae</taxon>
        <taxon>Paxillaceae</taxon>
        <taxon>Paxillus</taxon>
    </lineage>
</organism>
<evidence type="ECO:0000313" key="1">
    <source>
        <dbReference type="EMBL" id="KIK80229.1"/>
    </source>
</evidence>
<dbReference type="HOGENOM" id="CLU_2776666_0_0_1"/>
<gene>
    <name evidence="1" type="ORF">PAXRUDRAFT_833659</name>
</gene>